<dbReference type="EMBL" id="JBBPDW010000031">
    <property type="protein sequence ID" value="KAK7537970.1"/>
    <property type="molecule type" value="Genomic_DNA"/>
</dbReference>
<organism evidence="3 4">
    <name type="scientific">Phyllosticta citricarpa</name>
    <dbReference type="NCBI Taxonomy" id="55181"/>
    <lineage>
        <taxon>Eukaryota</taxon>
        <taxon>Fungi</taxon>
        <taxon>Dikarya</taxon>
        <taxon>Ascomycota</taxon>
        <taxon>Pezizomycotina</taxon>
        <taxon>Dothideomycetes</taxon>
        <taxon>Dothideomycetes incertae sedis</taxon>
        <taxon>Botryosphaeriales</taxon>
        <taxon>Phyllostictaceae</taxon>
        <taxon>Phyllosticta</taxon>
    </lineage>
</organism>
<protein>
    <recommendedName>
        <fullName evidence="5">Integral membrane protein</fullName>
    </recommendedName>
</protein>
<gene>
    <name evidence="3" type="ORF">IWX46DRAFT_608529</name>
</gene>
<feature type="region of interest" description="Disordered" evidence="1">
    <location>
        <begin position="183"/>
        <end position="222"/>
    </location>
</feature>
<name>A0ABR1LS15_9PEZI</name>
<comment type="caution">
    <text evidence="3">The sequence shown here is derived from an EMBL/GenBank/DDBJ whole genome shotgun (WGS) entry which is preliminary data.</text>
</comment>
<feature type="compositionally biased region" description="Low complexity" evidence="1">
    <location>
        <begin position="514"/>
        <end position="529"/>
    </location>
</feature>
<feature type="compositionally biased region" description="Low complexity" evidence="1">
    <location>
        <begin position="580"/>
        <end position="592"/>
    </location>
</feature>
<feature type="compositionally biased region" description="Low complexity" evidence="1">
    <location>
        <begin position="557"/>
        <end position="571"/>
    </location>
</feature>
<feature type="transmembrane region" description="Helical" evidence="2">
    <location>
        <begin position="62"/>
        <end position="85"/>
    </location>
</feature>
<proteinExistence type="predicted"/>
<keyword evidence="4" id="KW-1185">Reference proteome</keyword>
<evidence type="ECO:0008006" key="5">
    <source>
        <dbReference type="Google" id="ProtNLM"/>
    </source>
</evidence>
<feature type="compositionally biased region" description="Low complexity" evidence="1">
    <location>
        <begin position="409"/>
        <end position="442"/>
    </location>
</feature>
<keyword evidence="2" id="KW-0472">Membrane</keyword>
<accession>A0ABR1LS15</accession>
<keyword evidence="2" id="KW-1133">Transmembrane helix</keyword>
<feature type="region of interest" description="Disordered" evidence="1">
    <location>
        <begin position="730"/>
        <end position="802"/>
    </location>
</feature>
<feature type="region of interest" description="Disordered" evidence="1">
    <location>
        <begin position="292"/>
        <end position="311"/>
    </location>
</feature>
<evidence type="ECO:0000256" key="1">
    <source>
        <dbReference type="SAM" id="MobiDB-lite"/>
    </source>
</evidence>
<feature type="compositionally biased region" description="Basic and acidic residues" evidence="1">
    <location>
        <begin position="791"/>
        <end position="802"/>
    </location>
</feature>
<reference evidence="3 4" key="1">
    <citation type="submission" date="2024-04" db="EMBL/GenBank/DDBJ databases">
        <title>Phyllosticta paracitricarpa is synonymous to the EU quarantine fungus P. citricarpa based on phylogenomic analyses.</title>
        <authorList>
            <consortium name="Lawrence Berkeley National Laboratory"/>
            <person name="Van Ingen-Buijs V.A."/>
            <person name="Van Westerhoven A.C."/>
            <person name="Haridas S."/>
            <person name="Skiadas P."/>
            <person name="Martin F."/>
            <person name="Groenewald J.Z."/>
            <person name="Crous P.W."/>
            <person name="Seidl M.F."/>
        </authorList>
    </citation>
    <scope>NUCLEOTIDE SEQUENCE [LARGE SCALE GENOMIC DNA]</scope>
    <source>
        <strain evidence="3 4">CBS 122670</strain>
    </source>
</reference>
<sequence length="802" mass="83215">MVQVRCSCMHAITQHSPPFPSVSALGLAARRQRSPVYAILPTAFTHTNSHRPRLAFALHSNAIVGTMALLARLAPLFFLFVLVAAQQQVQLLNYDALPGCAKGCTNLKTAQDGCIPPQAGVSNQQTYVSCFCQSAFLVNLKTTAQGLCDAQCPSTSDQNAIKDWYNKFCQSGGTVGAAGGGAGGGGGGGGGGTKTQPSKTANSPSPSPSTAKNNNNEQGVVSDKTSYQGSWISAHWRWIVMIVVIFTGLTLLTLLGLCLKRRARARHDARQANVAAPEAAFAAPLPPVAPPMAHQHHKYTPDDSGTLTSTIDFGSTSSIAAAAGPNSSVGNIAQNFLGRNRSRSNHLGRFPNTSQNNVVQPVPSPINVWGPHQHQAATRGYEYPTYQNGIGRAPSRSDPRLNGYGSTDASPVSPSPVAGSPNASFPHIAAGAAGAAFPPSSHGHGHTHGPGPSPLGAGAGSGTPRKSSSRGELANKAVPPVPLIASAANAPAPSTTPPPASRSPRSGSGRDRTPPSARARSAGSASSRPEVPRLNTAVGANASGGNKALPPTPPPVQQRQPTTPTRQTQPTAYHQPQTPPHVTAGAAATTTTTPPPIPRTPPANGSRRRGAEDDRHHTRTLSQEYGAAATYHNAGFAMGGSVYRRNNNNNNAKNQTQDVGAGAEDAGFLRGRTTTARGGALIAADEIKRSKDDGMLGVGGDSTGWSAVNDAVAGAANKVARSFDDLHTPYTQPNIPIRSTSSGLARSGTDNLGSHRRVMSPLSADNAREKLRRKLSRQGSGFFDEAGGVEGRGEREGFEGRL</sequence>
<evidence type="ECO:0000313" key="4">
    <source>
        <dbReference type="Proteomes" id="UP001365128"/>
    </source>
</evidence>
<feature type="transmembrane region" description="Helical" evidence="2">
    <location>
        <begin position="236"/>
        <end position="259"/>
    </location>
</feature>
<feature type="compositionally biased region" description="Polar residues" evidence="1">
    <location>
        <begin position="730"/>
        <end position="752"/>
    </location>
</feature>
<evidence type="ECO:0000313" key="3">
    <source>
        <dbReference type="EMBL" id="KAK7537970.1"/>
    </source>
</evidence>
<feature type="compositionally biased region" description="Low complexity" evidence="1">
    <location>
        <begin position="197"/>
        <end position="216"/>
    </location>
</feature>
<evidence type="ECO:0000256" key="2">
    <source>
        <dbReference type="SAM" id="Phobius"/>
    </source>
</evidence>
<feature type="compositionally biased region" description="Gly residues" evidence="1">
    <location>
        <begin position="183"/>
        <end position="193"/>
    </location>
</feature>
<feature type="region of interest" description="Disordered" evidence="1">
    <location>
        <begin position="487"/>
        <end position="618"/>
    </location>
</feature>
<feature type="region of interest" description="Disordered" evidence="1">
    <location>
        <begin position="342"/>
        <end position="474"/>
    </location>
</feature>
<keyword evidence="2" id="KW-0812">Transmembrane</keyword>
<dbReference type="Proteomes" id="UP001365128">
    <property type="component" value="Unassembled WGS sequence"/>
</dbReference>